<gene>
    <name evidence="2" type="ORF">TRFO_17447</name>
</gene>
<dbReference type="RefSeq" id="XP_068365853.1">
    <property type="nucleotide sequence ID" value="XM_068499590.1"/>
</dbReference>
<accession>A0A1J4KTA0</accession>
<keyword evidence="3" id="KW-1185">Reference proteome</keyword>
<organism evidence="2 3">
    <name type="scientific">Tritrichomonas foetus</name>
    <dbReference type="NCBI Taxonomy" id="1144522"/>
    <lineage>
        <taxon>Eukaryota</taxon>
        <taxon>Metamonada</taxon>
        <taxon>Parabasalia</taxon>
        <taxon>Tritrichomonadida</taxon>
        <taxon>Tritrichomonadidae</taxon>
        <taxon>Tritrichomonas</taxon>
    </lineage>
</organism>
<protein>
    <recommendedName>
        <fullName evidence="4">Nucleotide-diphospho-sugar transferase domain-containing protein</fullName>
    </recommendedName>
</protein>
<evidence type="ECO:0000256" key="1">
    <source>
        <dbReference type="SAM" id="SignalP"/>
    </source>
</evidence>
<keyword evidence="1" id="KW-0732">Signal</keyword>
<dbReference type="OrthoDB" id="5952652at2759"/>
<dbReference type="AlphaFoldDB" id="A0A1J4KTA0"/>
<name>A0A1J4KTA0_9EUKA</name>
<proteinExistence type="predicted"/>
<dbReference type="Proteomes" id="UP000179807">
    <property type="component" value="Unassembled WGS sequence"/>
</dbReference>
<evidence type="ECO:0008006" key="4">
    <source>
        <dbReference type="Google" id="ProtNLM"/>
    </source>
</evidence>
<sequence>MLLVLIAFFCYFLQKMNNIILNDAPMKVSIRFLNILELFRLYDHHHLNKYKSHVCIVIRTFGGDANLLNHTMNSVDLFWPTNFPEKIIVFDDGEDKLIKAFNRSGWTFYTEKFPPPITIKDGYIGKQWSQMNSDLYCPKSEYVAILDTDSFFSTKVTPDLIFNQSNYPYLQLSSNFQKSLWKDDSKILEFPRQYNGMVKLPFIIKKQHIKECREYIEEKKNKTLASVVFQFRNYCAMNLLSMFAYRFRKNEYDVRYSETSEPIIQYTVHLPYSLSFRRSAKNYKRSQQIIKDIQILHKNGICSSFMPKTIVSCPETPQNYDYFWTYNHLVWSNLTNKIKVFNDHFFDLWNFFQKNT</sequence>
<dbReference type="GeneID" id="94834294"/>
<dbReference type="VEuPathDB" id="TrichDB:TRFO_17447"/>
<dbReference type="EMBL" id="MLAK01000558">
    <property type="protein sequence ID" value="OHT12717.1"/>
    <property type="molecule type" value="Genomic_DNA"/>
</dbReference>
<reference evidence="2" key="1">
    <citation type="submission" date="2016-10" db="EMBL/GenBank/DDBJ databases">
        <authorList>
            <person name="Benchimol M."/>
            <person name="Almeida L.G."/>
            <person name="Vasconcelos A.T."/>
            <person name="Perreira-Neves A."/>
            <person name="Rosa I.A."/>
            <person name="Tasca T."/>
            <person name="Bogo M.R."/>
            <person name="de Souza W."/>
        </authorList>
    </citation>
    <scope>NUCLEOTIDE SEQUENCE [LARGE SCALE GENOMIC DNA]</scope>
    <source>
        <strain evidence="2">K</strain>
    </source>
</reference>
<evidence type="ECO:0000313" key="2">
    <source>
        <dbReference type="EMBL" id="OHT12717.1"/>
    </source>
</evidence>
<feature type="chain" id="PRO_5013131334" description="Nucleotide-diphospho-sugar transferase domain-containing protein" evidence="1">
    <location>
        <begin position="19"/>
        <end position="356"/>
    </location>
</feature>
<evidence type="ECO:0000313" key="3">
    <source>
        <dbReference type="Proteomes" id="UP000179807"/>
    </source>
</evidence>
<comment type="caution">
    <text evidence="2">The sequence shown here is derived from an EMBL/GenBank/DDBJ whole genome shotgun (WGS) entry which is preliminary data.</text>
</comment>
<feature type="signal peptide" evidence="1">
    <location>
        <begin position="1"/>
        <end position="18"/>
    </location>
</feature>